<dbReference type="EMBL" id="JAMQOL010000048">
    <property type="protein sequence ID" value="MCM4082341.1"/>
    <property type="molecule type" value="Genomic_DNA"/>
</dbReference>
<gene>
    <name evidence="1" type="ORF">LXN57_32720</name>
</gene>
<dbReference type="Proteomes" id="UP001523216">
    <property type="component" value="Unassembled WGS sequence"/>
</dbReference>
<evidence type="ECO:0000313" key="1">
    <source>
        <dbReference type="EMBL" id="MCM4082341.1"/>
    </source>
</evidence>
<comment type="caution">
    <text evidence="1">The sequence shown here is derived from an EMBL/GenBank/DDBJ whole genome shotgun (WGS) entry which is preliminary data.</text>
</comment>
<evidence type="ECO:0000313" key="2">
    <source>
        <dbReference type="Proteomes" id="UP001523216"/>
    </source>
</evidence>
<proteinExistence type="predicted"/>
<sequence>MGTVKIGHLAWAGDAVSDQSRSAVIPPVIPARSAEVPAWNQRGALAARPPLPLLKLERKRVGTAVYGLSTLDTGGRISDKAIMTALGWKPNERLDIRVSQGLIAIFADSRGIFRVKARGFVNLPIAARRWCELGVGSRVLLAAYPEGGLLVVHPPVVLDEVVAQVFNEAWGAGA</sequence>
<accession>A0ABT0Y8G0</accession>
<organism evidence="1 2">
    <name type="scientific">Paractinoplanes hotanensis</name>
    <dbReference type="NCBI Taxonomy" id="2906497"/>
    <lineage>
        <taxon>Bacteria</taxon>
        <taxon>Bacillati</taxon>
        <taxon>Actinomycetota</taxon>
        <taxon>Actinomycetes</taxon>
        <taxon>Micromonosporales</taxon>
        <taxon>Micromonosporaceae</taxon>
        <taxon>Paractinoplanes</taxon>
    </lineage>
</organism>
<name>A0ABT0Y8G0_9ACTN</name>
<dbReference type="RefSeq" id="WP_251802061.1">
    <property type="nucleotide sequence ID" value="NZ_JAMQOL010000048.1"/>
</dbReference>
<reference evidence="1 2" key="1">
    <citation type="submission" date="2022-06" db="EMBL/GenBank/DDBJ databases">
        <title>Actinoplanes abujensis sp. nov., isolated from Nigerian arid soil.</title>
        <authorList>
            <person name="Ding P."/>
        </authorList>
    </citation>
    <scope>NUCLEOTIDE SEQUENCE [LARGE SCALE GENOMIC DNA]</scope>
    <source>
        <strain evidence="2">TRM88002</strain>
    </source>
</reference>
<keyword evidence="2" id="KW-1185">Reference proteome</keyword>
<protein>
    <submittedName>
        <fullName evidence="1">Uncharacterized protein</fullName>
    </submittedName>
</protein>